<protein>
    <submittedName>
        <fullName evidence="1">Uncharacterized protein</fullName>
    </submittedName>
</protein>
<comment type="caution">
    <text evidence="1">The sequence shown here is derived from an EMBL/GenBank/DDBJ whole genome shotgun (WGS) entry which is preliminary data.</text>
</comment>
<accession>A0A8B6FLN9</accession>
<gene>
    <name evidence="1" type="ORF">MGAL_10B079030</name>
</gene>
<organism evidence="1 2">
    <name type="scientific">Mytilus galloprovincialis</name>
    <name type="common">Mediterranean mussel</name>
    <dbReference type="NCBI Taxonomy" id="29158"/>
    <lineage>
        <taxon>Eukaryota</taxon>
        <taxon>Metazoa</taxon>
        <taxon>Spiralia</taxon>
        <taxon>Lophotrochozoa</taxon>
        <taxon>Mollusca</taxon>
        <taxon>Bivalvia</taxon>
        <taxon>Autobranchia</taxon>
        <taxon>Pteriomorphia</taxon>
        <taxon>Mytilida</taxon>
        <taxon>Mytiloidea</taxon>
        <taxon>Mytilidae</taxon>
        <taxon>Mytilinae</taxon>
        <taxon>Mytilus</taxon>
    </lineage>
</organism>
<evidence type="ECO:0000313" key="1">
    <source>
        <dbReference type="EMBL" id="VDI50532.1"/>
    </source>
</evidence>
<dbReference type="Proteomes" id="UP000596742">
    <property type="component" value="Unassembled WGS sequence"/>
</dbReference>
<proteinExistence type="predicted"/>
<keyword evidence="2" id="KW-1185">Reference proteome</keyword>
<dbReference type="EMBL" id="UYJE01006958">
    <property type="protein sequence ID" value="VDI50532.1"/>
    <property type="molecule type" value="Genomic_DNA"/>
</dbReference>
<reference evidence="1" key="1">
    <citation type="submission" date="2018-11" db="EMBL/GenBank/DDBJ databases">
        <authorList>
            <person name="Alioto T."/>
            <person name="Alioto T."/>
        </authorList>
    </citation>
    <scope>NUCLEOTIDE SEQUENCE</scope>
</reference>
<sequence length="76" mass="8780">MMIVIPEKYDAYASYQPENDAGHVAYNQAKHDCHRKCTELIAQLEDLKLTHVTSPVLDMEGCMQNCDEFNAYGWKR</sequence>
<evidence type="ECO:0000313" key="2">
    <source>
        <dbReference type="Proteomes" id="UP000596742"/>
    </source>
</evidence>
<dbReference type="AlphaFoldDB" id="A0A8B6FLN9"/>
<name>A0A8B6FLN9_MYTGA</name>